<protein>
    <submittedName>
        <fullName evidence="1">Unannotated protein</fullName>
    </submittedName>
</protein>
<organism evidence="1">
    <name type="scientific">freshwater metagenome</name>
    <dbReference type="NCBI Taxonomy" id="449393"/>
    <lineage>
        <taxon>unclassified sequences</taxon>
        <taxon>metagenomes</taxon>
        <taxon>ecological metagenomes</taxon>
    </lineage>
</organism>
<accession>A0A6J6D7D6</accession>
<name>A0A6J6D7D6_9ZZZZ</name>
<dbReference type="EMBL" id="CAEZTD010000039">
    <property type="protein sequence ID" value="CAB4559880.1"/>
    <property type="molecule type" value="Genomic_DNA"/>
</dbReference>
<evidence type="ECO:0000313" key="1">
    <source>
        <dbReference type="EMBL" id="CAB4559880.1"/>
    </source>
</evidence>
<dbReference type="AlphaFoldDB" id="A0A6J6D7D6"/>
<reference evidence="1" key="1">
    <citation type="submission" date="2020-05" db="EMBL/GenBank/DDBJ databases">
        <authorList>
            <person name="Chiriac C."/>
            <person name="Salcher M."/>
            <person name="Ghai R."/>
            <person name="Kavagutti S V."/>
        </authorList>
    </citation>
    <scope>NUCLEOTIDE SEQUENCE</scope>
</reference>
<sequence length="124" mass="13150">MGSKSGGSRSTPSNSTERLAANLNKLKNDVPLTPGGYFGSKGNGARLISSTNPQKAASDFWNKARVGGIEVKIAEGVTGALFADNSMIVFRPQSSVKDSPVIEFNLKNSHSGVAPKFKIHFVKK</sequence>
<gene>
    <name evidence="1" type="ORF">UFOPK1591_00659</name>
</gene>
<proteinExistence type="predicted"/>